<organism evidence="2 3">
    <name type="scientific">Gossypium barbadense</name>
    <name type="common">Sea Island cotton</name>
    <name type="synonym">Hibiscus barbadensis</name>
    <dbReference type="NCBI Taxonomy" id="3634"/>
    <lineage>
        <taxon>Eukaryota</taxon>
        <taxon>Viridiplantae</taxon>
        <taxon>Streptophyta</taxon>
        <taxon>Embryophyta</taxon>
        <taxon>Tracheophyta</taxon>
        <taxon>Spermatophyta</taxon>
        <taxon>Magnoliopsida</taxon>
        <taxon>eudicotyledons</taxon>
        <taxon>Gunneridae</taxon>
        <taxon>Pentapetalae</taxon>
        <taxon>rosids</taxon>
        <taxon>malvids</taxon>
        <taxon>Malvales</taxon>
        <taxon>Malvaceae</taxon>
        <taxon>Malvoideae</taxon>
        <taxon>Gossypium</taxon>
    </lineage>
</organism>
<evidence type="ECO:0000313" key="3">
    <source>
        <dbReference type="Proteomes" id="UP000239757"/>
    </source>
</evidence>
<gene>
    <name evidence="2" type="ORF">GOBAR_AA17894</name>
</gene>
<evidence type="ECO:0000256" key="1">
    <source>
        <dbReference type="SAM" id="MobiDB-lite"/>
    </source>
</evidence>
<dbReference type="Proteomes" id="UP000239757">
    <property type="component" value="Unassembled WGS sequence"/>
</dbReference>
<dbReference type="OrthoDB" id="1837511at2759"/>
<dbReference type="AlphaFoldDB" id="A0A2P5XHD0"/>
<feature type="compositionally biased region" description="Basic and acidic residues" evidence="1">
    <location>
        <begin position="1"/>
        <end position="23"/>
    </location>
</feature>
<name>A0A2P5XHD0_GOSBA</name>
<evidence type="ECO:0000313" key="2">
    <source>
        <dbReference type="EMBL" id="PPS02768.1"/>
    </source>
</evidence>
<reference evidence="2 3" key="1">
    <citation type="submission" date="2015-01" db="EMBL/GenBank/DDBJ databases">
        <title>Genome of allotetraploid Gossypium barbadense reveals genomic plasticity and fiber elongation in cotton evolution.</title>
        <authorList>
            <person name="Chen X."/>
            <person name="Liu X."/>
            <person name="Zhao B."/>
            <person name="Zheng H."/>
            <person name="Hu Y."/>
            <person name="Lu G."/>
            <person name="Yang C."/>
            <person name="Chen J."/>
            <person name="Shan C."/>
            <person name="Zhang L."/>
            <person name="Zhou Y."/>
            <person name="Wang L."/>
            <person name="Guo W."/>
            <person name="Bai Y."/>
            <person name="Ruan J."/>
            <person name="Shangguan X."/>
            <person name="Mao Y."/>
            <person name="Jiang J."/>
            <person name="Zhu Y."/>
            <person name="Lei J."/>
            <person name="Kang H."/>
            <person name="Chen S."/>
            <person name="He X."/>
            <person name="Wang R."/>
            <person name="Wang Y."/>
            <person name="Chen J."/>
            <person name="Wang L."/>
            <person name="Yu S."/>
            <person name="Wang B."/>
            <person name="Wei J."/>
            <person name="Song S."/>
            <person name="Lu X."/>
            <person name="Gao Z."/>
            <person name="Gu W."/>
            <person name="Deng X."/>
            <person name="Ma D."/>
            <person name="Wang S."/>
            <person name="Liang W."/>
            <person name="Fang L."/>
            <person name="Cai C."/>
            <person name="Zhu X."/>
            <person name="Zhou B."/>
            <person name="Zhang Y."/>
            <person name="Chen Z."/>
            <person name="Xu S."/>
            <person name="Zhu R."/>
            <person name="Wang S."/>
            <person name="Zhang T."/>
            <person name="Zhao G."/>
        </authorList>
    </citation>
    <scope>NUCLEOTIDE SEQUENCE [LARGE SCALE GENOMIC DNA]</scope>
    <source>
        <strain evidence="3">cv. Xinhai21</strain>
        <tissue evidence="2">Leaf</tissue>
    </source>
</reference>
<sequence length="109" mass="12334">MVGKDKVEVRHSEQKPVSKEYKPHVLYPNATKKDHTNEQFGNDTITLQSRDSAKISSDRDDITSSIDVNDLVAQHSLQETPQKIVIEPRSSSASKTEQFMKNEGFKSMN</sequence>
<feature type="region of interest" description="Disordered" evidence="1">
    <location>
        <begin position="88"/>
        <end position="109"/>
    </location>
</feature>
<proteinExistence type="predicted"/>
<dbReference type="EMBL" id="KZ664860">
    <property type="protein sequence ID" value="PPS02768.1"/>
    <property type="molecule type" value="Genomic_DNA"/>
</dbReference>
<accession>A0A2P5XHD0</accession>
<protein>
    <submittedName>
        <fullName evidence="2">Uncharacterized protein</fullName>
    </submittedName>
</protein>
<feature type="compositionally biased region" description="Basic and acidic residues" evidence="1">
    <location>
        <begin position="98"/>
        <end position="109"/>
    </location>
</feature>
<feature type="region of interest" description="Disordered" evidence="1">
    <location>
        <begin position="1"/>
        <end position="45"/>
    </location>
</feature>